<dbReference type="AlphaFoldDB" id="A0A4Q9LE19"/>
<sequence length="247" mass="29674">MKDIQKNEKIPKENKDFYLKLLNENKFRDKVKITENFKCKYKNIKVKCFYEYKGCFNNISITFEKFNDKRLEINYSNIYIENEIFLNESIKYFRFSPNNSGSFCSFFRLIDMMIGLQAIYFEKTNTIKLNRSVNQIFYITELYLWSIDKMIDLLQHLAKNIKFDPTASNKDKADLKLFSIPVKFLFKNYGLNNTMKLCIWDFPIDNLNVKAFQIFIESKRIKNPIEKIFEILVFPKLFCTLLPKNIK</sequence>
<dbReference type="Proteomes" id="UP000291404">
    <property type="component" value="Unassembled WGS sequence"/>
</dbReference>
<evidence type="ECO:0000313" key="1">
    <source>
        <dbReference type="EMBL" id="TBU06124.1"/>
    </source>
</evidence>
<comment type="caution">
    <text evidence="1">The sequence shown here is derived from an EMBL/GenBank/DDBJ whole genome shotgun (WGS) entry which is preliminary data.</text>
</comment>
<keyword evidence="2" id="KW-1185">Reference proteome</keyword>
<evidence type="ECO:0000313" key="2">
    <source>
        <dbReference type="Proteomes" id="UP000291404"/>
    </source>
</evidence>
<protein>
    <submittedName>
        <fullName evidence="1">Uncharacterized protein</fullName>
    </submittedName>
</protein>
<gene>
    <name evidence="1" type="ORF">CWI36_0511p0020</name>
</gene>
<dbReference type="VEuPathDB" id="MicrosporidiaDB:CWI39_3446p0010"/>
<organism evidence="1 2">
    <name type="scientific">Hamiltosporidium magnivora</name>
    <dbReference type="NCBI Taxonomy" id="148818"/>
    <lineage>
        <taxon>Eukaryota</taxon>
        <taxon>Fungi</taxon>
        <taxon>Fungi incertae sedis</taxon>
        <taxon>Microsporidia</taxon>
        <taxon>Dubosqiidae</taxon>
        <taxon>Hamiltosporidium</taxon>
    </lineage>
</organism>
<accession>A0A4Q9LE19</accession>
<name>A0A4Q9LE19_9MICR</name>
<proteinExistence type="predicted"/>
<dbReference type="EMBL" id="PITI01000511">
    <property type="protein sequence ID" value="TBU06124.1"/>
    <property type="molecule type" value="Genomic_DNA"/>
</dbReference>
<reference evidence="1 2" key="1">
    <citation type="submission" date="2017-12" db="EMBL/GenBank/DDBJ databases">
        <authorList>
            <person name="Pombert J.-F."/>
            <person name="Haag K.L."/>
            <person name="Ebert D."/>
        </authorList>
    </citation>
    <scope>NUCLEOTIDE SEQUENCE [LARGE SCALE GENOMIC DNA]</scope>
    <source>
        <strain evidence="1">BE-OM-2</strain>
    </source>
</reference>
<dbReference type="VEuPathDB" id="MicrosporidiaDB:CWI36_0511p0020"/>